<dbReference type="AlphaFoldDB" id="A0A498K094"/>
<evidence type="ECO:0000313" key="4">
    <source>
        <dbReference type="Proteomes" id="UP000290289"/>
    </source>
</evidence>
<dbReference type="InterPro" id="IPR046849">
    <property type="entry name" value="E2_motif"/>
</dbReference>
<dbReference type="Pfam" id="PF20430">
    <property type="entry name" value="Eplus_motif"/>
    <property type="match status" value="1"/>
</dbReference>
<proteinExistence type="inferred from homology"/>
<sequence length="255" mass="29004">MEAKKYFESMTELFGVVPRQEHYACMIDLLSRAGKINEATELVNTMPFQANTSVWGALLGAARIHKNVELGQCAAEMLLVLEPEKSGTHVLLANICTSAGMWGNVAKMRKLMKDGQVKKEPGMSWIEVRDQVHTFIVGDRSHSRSDEVYAKFDELFNLLYKAGYVPMVEMDLHDVEQGEKQRLLRYHSEKLTVAFALIATRPGAPIRVKKNLRVRVDCHTALKFICKIVSREIIVRDVNRFHHFKDGSCSCGDYW</sequence>
<evidence type="ECO:0000259" key="2">
    <source>
        <dbReference type="Pfam" id="PF14432"/>
    </source>
</evidence>
<evidence type="ECO:0000256" key="1">
    <source>
        <dbReference type="ARBA" id="ARBA00006643"/>
    </source>
</evidence>
<reference evidence="3 4" key="1">
    <citation type="submission" date="2018-10" db="EMBL/GenBank/DDBJ databases">
        <title>A high-quality apple genome assembly.</title>
        <authorList>
            <person name="Hu J."/>
        </authorList>
    </citation>
    <scope>NUCLEOTIDE SEQUENCE [LARGE SCALE GENOMIC DNA]</scope>
    <source>
        <strain evidence="4">cv. HFTH1</strain>
        <tissue evidence="3">Young leaf</tissue>
    </source>
</reference>
<dbReference type="InterPro" id="IPR046960">
    <property type="entry name" value="PPR_At4g14850-like_plant"/>
</dbReference>
<comment type="similarity">
    <text evidence="1">Belongs to the PPR family. PCMP-H subfamily.</text>
</comment>
<dbReference type="InterPro" id="IPR011990">
    <property type="entry name" value="TPR-like_helical_dom_sf"/>
</dbReference>
<dbReference type="Pfam" id="PF14432">
    <property type="entry name" value="DYW_deaminase"/>
    <property type="match status" value="1"/>
</dbReference>
<comment type="caution">
    <text evidence="3">The sequence shown here is derived from an EMBL/GenBank/DDBJ whole genome shotgun (WGS) entry which is preliminary data.</text>
</comment>
<dbReference type="PANTHER" id="PTHR47926">
    <property type="entry name" value="PENTATRICOPEPTIDE REPEAT-CONTAINING PROTEIN"/>
    <property type="match status" value="1"/>
</dbReference>
<dbReference type="EMBL" id="RDQH01000331">
    <property type="protein sequence ID" value="RXH99162.1"/>
    <property type="molecule type" value="Genomic_DNA"/>
</dbReference>
<dbReference type="FunFam" id="1.25.40.10:FF:000366">
    <property type="entry name" value="Pentatricopeptide (PPR) repeat-containing protein"/>
    <property type="match status" value="1"/>
</dbReference>
<dbReference type="InterPro" id="IPR032867">
    <property type="entry name" value="DYW_dom"/>
</dbReference>
<dbReference type="GO" id="GO:0008270">
    <property type="term" value="F:zinc ion binding"/>
    <property type="evidence" value="ECO:0007669"/>
    <property type="project" value="InterPro"/>
</dbReference>
<dbReference type="GO" id="GO:0003723">
    <property type="term" value="F:RNA binding"/>
    <property type="evidence" value="ECO:0007669"/>
    <property type="project" value="InterPro"/>
</dbReference>
<protein>
    <recommendedName>
        <fullName evidence="2">DYW domain-containing protein</fullName>
    </recommendedName>
</protein>
<dbReference type="GO" id="GO:0009451">
    <property type="term" value="P:RNA modification"/>
    <property type="evidence" value="ECO:0007669"/>
    <property type="project" value="InterPro"/>
</dbReference>
<organism evidence="3 4">
    <name type="scientific">Malus domestica</name>
    <name type="common">Apple</name>
    <name type="synonym">Pyrus malus</name>
    <dbReference type="NCBI Taxonomy" id="3750"/>
    <lineage>
        <taxon>Eukaryota</taxon>
        <taxon>Viridiplantae</taxon>
        <taxon>Streptophyta</taxon>
        <taxon>Embryophyta</taxon>
        <taxon>Tracheophyta</taxon>
        <taxon>Spermatophyta</taxon>
        <taxon>Magnoliopsida</taxon>
        <taxon>eudicotyledons</taxon>
        <taxon>Gunneridae</taxon>
        <taxon>Pentapetalae</taxon>
        <taxon>rosids</taxon>
        <taxon>fabids</taxon>
        <taxon>Rosales</taxon>
        <taxon>Rosaceae</taxon>
        <taxon>Amygdaloideae</taxon>
        <taxon>Maleae</taxon>
        <taxon>Malus</taxon>
    </lineage>
</organism>
<evidence type="ECO:0000313" key="3">
    <source>
        <dbReference type="EMBL" id="RXH99162.1"/>
    </source>
</evidence>
<dbReference type="Proteomes" id="UP000290289">
    <property type="component" value="Chromosome 5"/>
</dbReference>
<feature type="domain" description="DYW" evidence="2">
    <location>
        <begin position="163"/>
        <end position="255"/>
    </location>
</feature>
<gene>
    <name evidence="3" type="ORF">DVH24_011487</name>
</gene>
<dbReference type="Gene3D" id="1.25.40.10">
    <property type="entry name" value="Tetratricopeptide repeat domain"/>
    <property type="match status" value="1"/>
</dbReference>
<accession>A0A498K094</accession>
<keyword evidence="4" id="KW-1185">Reference proteome</keyword>
<dbReference type="PANTHER" id="PTHR47926:SF530">
    <property type="entry name" value="DYW DOMAIN-CONTAINING PROTEIN"/>
    <property type="match status" value="1"/>
</dbReference>
<name>A0A498K094_MALDO</name>
<dbReference type="Pfam" id="PF20431">
    <property type="entry name" value="E_motif"/>
    <property type="match status" value="1"/>
</dbReference>
<dbReference type="InterPro" id="IPR046848">
    <property type="entry name" value="E_motif"/>
</dbReference>